<dbReference type="PANTHER" id="PTHR15020">
    <property type="entry name" value="FLAVIN REDUCTASE-RELATED"/>
    <property type="match status" value="1"/>
</dbReference>
<accession>A0A5Q3RXL7</accession>
<name>A0A5Q3RXL7_9NEIS</name>
<evidence type="ECO:0000313" key="1">
    <source>
        <dbReference type="EMBL" id="MRN37866.1"/>
    </source>
</evidence>
<protein>
    <submittedName>
        <fullName evidence="1">NAD(P)H-binding protein</fullName>
    </submittedName>
</protein>
<dbReference type="SUPFAM" id="SSF51735">
    <property type="entry name" value="NAD(P)-binding Rossmann-fold domains"/>
    <property type="match status" value="1"/>
</dbReference>
<comment type="caution">
    <text evidence="1">The sequence shown here is derived from an EMBL/GenBank/DDBJ whole genome shotgun (WGS) entry which is preliminary data.</text>
</comment>
<sequence>MILVFGANGASGRALLQRLAPANTTAVLRKAPEDGFFDTLGVQTAYADALSANDCAEAVRNSRPQLIVSLVGGKNEQGVRSDAEGNINIIRAAQQHAPDAHIVLVTSMGCGEQYDHMSETFKQVLGEAVLAKTEAENALKNSGLAYTIVRPCGLSNGEDSNFALHEIITGPPSRYMSRHGLAAALQHIIDAPDVRRGKVYSVMSE</sequence>
<dbReference type="InterPro" id="IPR016040">
    <property type="entry name" value="NAD(P)-bd_dom"/>
</dbReference>
<organism evidence="1 2">
    <name type="scientific">Neisseria brasiliensis</name>
    <dbReference type="NCBI Taxonomy" id="2666100"/>
    <lineage>
        <taxon>Bacteria</taxon>
        <taxon>Pseudomonadati</taxon>
        <taxon>Pseudomonadota</taxon>
        <taxon>Betaproteobacteria</taxon>
        <taxon>Neisseriales</taxon>
        <taxon>Neisseriaceae</taxon>
        <taxon>Neisseria</taxon>
    </lineage>
</organism>
<dbReference type="RefSeq" id="WP_095501757.1">
    <property type="nucleotide sequence ID" value="NZ_CP046027.1"/>
</dbReference>
<evidence type="ECO:0000313" key="2">
    <source>
        <dbReference type="Proteomes" id="UP000486297"/>
    </source>
</evidence>
<gene>
    <name evidence="1" type="ORF">GJU80_05025</name>
</gene>
<dbReference type="PANTHER" id="PTHR15020:SF50">
    <property type="entry name" value="UPF0659 PROTEIN YMR090W"/>
    <property type="match status" value="1"/>
</dbReference>
<dbReference type="InterPro" id="IPR036291">
    <property type="entry name" value="NAD(P)-bd_dom_sf"/>
</dbReference>
<dbReference type="Pfam" id="PF13460">
    <property type="entry name" value="NAD_binding_10"/>
    <property type="match status" value="1"/>
</dbReference>
<dbReference type="Proteomes" id="UP000486297">
    <property type="component" value="Unassembled WGS sequence"/>
</dbReference>
<reference evidence="1" key="1">
    <citation type="journal article" name="Emerg. Infect. Dis.">
        <title>Two cases of a newly characterized neisseria species.</title>
        <authorList>
            <person name="Mustapha M."/>
            <person name="Lemos A.P.S."/>
            <person name="Harrison L.H."/>
            <person name="Vantyne D."/>
            <person name="Sacchi C.T."/>
        </authorList>
    </citation>
    <scope>NUCLEOTIDE SEQUENCE</scope>
    <source>
        <strain evidence="1">N.95.16</strain>
    </source>
</reference>
<dbReference type="Gene3D" id="3.40.50.720">
    <property type="entry name" value="NAD(P)-binding Rossmann-like Domain"/>
    <property type="match status" value="1"/>
</dbReference>
<dbReference type="AlphaFoldDB" id="A0A5Q3RXL7"/>
<proteinExistence type="predicted"/>
<keyword evidence="2" id="KW-1185">Reference proteome</keyword>
<dbReference type="EMBL" id="WJXO01000001">
    <property type="protein sequence ID" value="MRN37866.1"/>
    <property type="molecule type" value="Genomic_DNA"/>
</dbReference>